<keyword evidence="2" id="KW-1185">Reference proteome</keyword>
<evidence type="ECO:0000313" key="2">
    <source>
        <dbReference type="Proteomes" id="UP000242515"/>
    </source>
</evidence>
<gene>
    <name evidence="1" type="ORF">SAMN05216522_1113</name>
</gene>
<reference evidence="2" key="1">
    <citation type="submission" date="2016-10" db="EMBL/GenBank/DDBJ databases">
        <authorList>
            <person name="Varghese N."/>
            <person name="Submissions S."/>
        </authorList>
    </citation>
    <scope>NUCLEOTIDE SEQUENCE [LARGE SCALE GENOMIC DNA]</scope>
    <source>
        <strain evidence="2">8N4</strain>
    </source>
</reference>
<organism evidence="1 2">
    <name type="scientific">Rosenbergiella nectarea</name>
    <dbReference type="NCBI Taxonomy" id="988801"/>
    <lineage>
        <taxon>Bacteria</taxon>
        <taxon>Pseudomonadati</taxon>
        <taxon>Pseudomonadota</taxon>
        <taxon>Gammaproteobacteria</taxon>
        <taxon>Enterobacterales</taxon>
        <taxon>Erwiniaceae</taxon>
        <taxon>Rosenbergiella</taxon>
    </lineage>
</organism>
<name>A0A1H9L9P5_9GAMM</name>
<sequence>MILEKISGWELSNYENYCKAYAKFGGAVCNHPIMLDFLEKKNPNRIKFYHREVNGEIVGAYFTDEHSNLKHNYNKIPLIFENIILPICPEKGRCYLPVKTKALSIRHKKQFFNASYGLLNRRSVCIVKERFSKKTLKKRQAETRKFLANGGGILPVTSFNSTELSRIYLSLMGLRWDNKYDENDIKELSEFIESIRPMIFGNVLMFNGKPCAYDLIYKAECNNWIYFDDHNGSIDISVKDFSLGSILLSVNIAEAQRICQDANKEFIFSIGLSNKKWSYKNIWAHEMKLGKMIF</sequence>
<dbReference type="RefSeq" id="WP_092677417.1">
    <property type="nucleotide sequence ID" value="NZ_FOGC01000011.1"/>
</dbReference>
<dbReference type="OrthoDB" id="6447890at2"/>
<dbReference type="Proteomes" id="UP000242515">
    <property type="component" value="Unassembled WGS sequence"/>
</dbReference>
<dbReference type="EMBL" id="FOGC01000011">
    <property type="protein sequence ID" value="SER07917.1"/>
    <property type="molecule type" value="Genomic_DNA"/>
</dbReference>
<dbReference type="AlphaFoldDB" id="A0A1H9L9P5"/>
<accession>A0A1H9L9P5</accession>
<evidence type="ECO:0000313" key="1">
    <source>
        <dbReference type="EMBL" id="SER07917.1"/>
    </source>
</evidence>
<dbReference type="Pfam" id="PF07395">
    <property type="entry name" value="Mig-14"/>
    <property type="match status" value="1"/>
</dbReference>
<protein>
    <submittedName>
        <fullName evidence="1">Mig-14 protein</fullName>
    </submittedName>
</protein>
<proteinExistence type="predicted"/>
<dbReference type="InterPro" id="IPR009977">
    <property type="entry name" value="Mig-14"/>
</dbReference>